<comment type="cofactor">
    <cofactor evidence="1">
        <name>Ca(2+)</name>
        <dbReference type="ChEBI" id="CHEBI:29108"/>
    </cofactor>
</comment>
<keyword evidence="7 17" id="KW-0863">Zinc-finger</keyword>
<dbReference type="PANTHER" id="PTHR45792:SF8">
    <property type="entry name" value="DIACYLGLYCEROL LIPASE-ALPHA"/>
    <property type="match status" value="1"/>
</dbReference>
<organism evidence="20 21">
    <name type="scientific">Tetraparma gracilis</name>
    <dbReference type="NCBI Taxonomy" id="2962635"/>
    <lineage>
        <taxon>Eukaryota</taxon>
        <taxon>Sar</taxon>
        <taxon>Stramenopiles</taxon>
        <taxon>Ochrophyta</taxon>
        <taxon>Bolidophyceae</taxon>
        <taxon>Parmales</taxon>
        <taxon>Triparmaceae</taxon>
        <taxon>Tetraparma</taxon>
    </lineage>
</organism>
<dbReference type="SMART" id="SM00064">
    <property type="entry name" value="FYVE"/>
    <property type="match status" value="1"/>
</dbReference>
<evidence type="ECO:0000256" key="1">
    <source>
        <dbReference type="ARBA" id="ARBA00001913"/>
    </source>
</evidence>
<dbReference type="InterPro" id="IPR000306">
    <property type="entry name" value="Znf_FYVE"/>
</dbReference>
<dbReference type="InterPro" id="IPR011011">
    <property type="entry name" value="Znf_FYVE_PHD"/>
</dbReference>
<dbReference type="Proteomes" id="UP001165060">
    <property type="component" value="Unassembled WGS sequence"/>
</dbReference>
<evidence type="ECO:0000256" key="7">
    <source>
        <dbReference type="ARBA" id="ARBA00022771"/>
    </source>
</evidence>
<evidence type="ECO:0000256" key="6">
    <source>
        <dbReference type="ARBA" id="ARBA00022723"/>
    </source>
</evidence>
<dbReference type="InterPro" id="IPR052214">
    <property type="entry name" value="DAG_Lipase-Related"/>
</dbReference>
<feature type="region of interest" description="Disordered" evidence="18">
    <location>
        <begin position="415"/>
        <end position="444"/>
    </location>
</feature>
<evidence type="ECO:0000256" key="11">
    <source>
        <dbReference type="ARBA" id="ARBA00022963"/>
    </source>
</evidence>
<dbReference type="PANTHER" id="PTHR45792">
    <property type="entry name" value="DIACYLGLYCEROL LIPASE HOMOLOG-RELATED"/>
    <property type="match status" value="1"/>
</dbReference>
<dbReference type="InterPro" id="IPR017455">
    <property type="entry name" value="Znf_FYVE-rel"/>
</dbReference>
<dbReference type="Gene3D" id="3.30.40.10">
    <property type="entry name" value="Zinc/RING finger domain, C3HC4 (zinc finger)"/>
    <property type="match status" value="1"/>
</dbReference>
<feature type="region of interest" description="Disordered" evidence="18">
    <location>
        <begin position="711"/>
        <end position="747"/>
    </location>
</feature>
<evidence type="ECO:0000256" key="4">
    <source>
        <dbReference type="ARBA" id="ARBA00022553"/>
    </source>
</evidence>
<dbReference type="InterPro" id="IPR013083">
    <property type="entry name" value="Znf_RING/FYVE/PHD"/>
</dbReference>
<dbReference type="SUPFAM" id="SSF53474">
    <property type="entry name" value="alpha/beta-Hydrolases"/>
    <property type="match status" value="1"/>
</dbReference>
<evidence type="ECO:0000256" key="18">
    <source>
        <dbReference type="SAM" id="MobiDB-lite"/>
    </source>
</evidence>
<evidence type="ECO:0000256" key="16">
    <source>
        <dbReference type="ARBA" id="ARBA00026104"/>
    </source>
</evidence>
<keyword evidence="9" id="KW-0862">Zinc</keyword>
<dbReference type="CDD" id="cd00519">
    <property type="entry name" value="Lipase_3"/>
    <property type="match status" value="1"/>
</dbReference>
<keyword evidence="6" id="KW-0479">Metal-binding</keyword>
<evidence type="ECO:0000256" key="17">
    <source>
        <dbReference type="PROSITE-ProRule" id="PRU00091"/>
    </source>
</evidence>
<sequence>MCASTYIAVETLDILRLHGLTGIYTLLLRSEFIAAADLLRQVTRIDKAWPLSVHELTAAIFYALADKRHRRGVDPQAEARSHTLVDLSRSMVGGLVEQEGPGDDPMAHSILSLLQTADDFLAKSPTAAPPSASSPAHPSPPKHPVCLPCPDSLLSSFLFYAPLALNWIYSPDPLELQLLAAQLGWATLYAHLKMGKIGESRQAHALLVHRERKIACLAVRGTTTINDIVTDLRAHPVPFPPADDQEDGQWVKLGKAAKGGIALNGMAESACKIYEENIEVLEKLVEQGYMIRLTGHSLGGGVACLLGLLVRAHLATRFPSVSPDTLSEMVRVYGFGVPCVVNEELAEEMKGWVETVVLHDDVIPRISPTSIRKLVRHLLQVRATWVERCLKSDLGAVKERIGTVWGPRWRQSFVRKEEDDKAETAPAASHDQTTPAPPPDAADDEDEDVFYEAEETLIDESDDDSSTGSIDDMGERIRSLDEELFSMKPPSASPLPPLPPGLSTVKSESDELPEPDEQAEVLPDVTLPRVFIPGSVHHIYSDNGCYKMVEVPRRFRDLRRFSMSANMVNDHSTKSYFEALLEVRSVRSATQPAPEWQSFNATKKCSCCASEFTWNSTSSSEAQQAKDRHHCRSCGLLVCDPCSQKKIALSEMGITAPTRICDSCYFERGQQGGAALARSYVGTDEGDGDGAGAEAGDKMLSGAGLADAVDVEEDDVLGRAGPSRSRTESGRRRSSLVPDMVLQINKS</sequence>
<evidence type="ECO:0000256" key="5">
    <source>
        <dbReference type="ARBA" id="ARBA00022692"/>
    </source>
</evidence>
<keyword evidence="21" id="KW-1185">Reference proteome</keyword>
<reference evidence="20 21" key="1">
    <citation type="journal article" date="2023" name="Commun. Biol.">
        <title>Genome analysis of Parmales, the sister group of diatoms, reveals the evolutionary specialization of diatoms from phago-mixotrophs to photoautotrophs.</title>
        <authorList>
            <person name="Ban H."/>
            <person name="Sato S."/>
            <person name="Yoshikawa S."/>
            <person name="Yamada K."/>
            <person name="Nakamura Y."/>
            <person name="Ichinomiya M."/>
            <person name="Sato N."/>
            <person name="Blanc-Mathieu R."/>
            <person name="Endo H."/>
            <person name="Kuwata A."/>
            <person name="Ogata H."/>
        </authorList>
    </citation>
    <scope>NUCLEOTIDE SEQUENCE [LARGE SCALE GENOMIC DNA]</scope>
</reference>
<accession>A0ABQ6MVC6</accession>
<comment type="caution">
    <text evidence="20">The sequence shown here is derived from an EMBL/GenBank/DDBJ whole genome shotgun (WGS) entry which is preliminary data.</text>
</comment>
<dbReference type="InterPro" id="IPR029058">
    <property type="entry name" value="AB_hydrolase_fold"/>
</dbReference>
<dbReference type="Pfam" id="PF01764">
    <property type="entry name" value="Lipase_3"/>
    <property type="match status" value="1"/>
</dbReference>
<dbReference type="Pfam" id="PF01363">
    <property type="entry name" value="FYVE"/>
    <property type="match status" value="1"/>
</dbReference>
<evidence type="ECO:0000256" key="15">
    <source>
        <dbReference type="ARBA" id="ARBA00024531"/>
    </source>
</evidence>
<feature type="domain" description="FYVE-type" evidence="19">
    <location>
        <begin position="599"/>
        <end position="669"/>
    </location>
</feature>
<comment type="catalytic activity">
    <reaction evidence="15">
        <text>a 1,2-diacyl-sn-glycerol + H2O = a 2-acylglycerol + a fatty acid + H(+)</text>
        <dbReference type="Rhea" id="RHEA:33275"/>
        <dbReference type="ChEBI" id="CHEBI:15377"/>
        <dbReference type="ChEBI" id="CHEBI:15378"/>
        <dbReference type="ChEBI" id="CHEBI:17389"/>
        <dbReference type="ChEBI" id="CHEBI:17815"/>
        <dbReference type="ChEBI" id="CHEBI:28868"/>
        <dbReference type="EC" id="3.1.1.116"/>
    </reaction>
    <physiologicalReaction direction="left-to-right" evidence="15">
        <dbReference type="Rhea" id="RHEA:33276"/>
    </physiologicalReaction>
</comment>
<keyword evidence="12" id="KW-1133">Transmembrane helix</keyword>
<keyword evidence="5" id="KW-0812">Transmembrane</keyword>
<keyword evidence="10" id="KW-0106">Calcium</keyword>
<comment type="subcellular location">
    <subcellularLocation>
        <location evidence="2">Cell membrane</location>
        <topology evidence="2">Multi-pass membrane protein</topology>
    </subcellularLocation>
</comment>
<evidence type="ECO:0000256" key="2">
    <source>
        <dbReference type="ARBA" id="ARBA00004651"/>
    </source>
</evidence>
<feature type="region of interest" description="Disordered" evidence="18">
    <location>
        <begin position="486"/>
        <end position="512"/>
    </location>
</feature>
<dbReference type="EMBL" id="BRYB01000579">
    <property type="protein sequence ID" value="GMI33261.1"/>
    <property type="molecule type" value="Genomic_DNA"/>
</dbReference>
<evidence type="ECO:0000256" key="13">
    <source>
        <dbReference type="ARBA" id="ARBA00023098"/>
    </source>
</evidence>
<evidence type="ECO:0000256" key="12">
    <source>
        <dbReference type="ARBA" id="ARBA00022989"/>
    </source>
</evidence>
<proteinExistence type="predicted"/>
<name>A0ABQ6MVC6_9STRA</name>
<dbReference type="EC" id="3.1.1.116" evidence="16"/>
<keyword evidence="3" id="KW-1003">Cell membrane</keyword>
<evidence type="ECO:0000313" key="20">
    <source>
        <dbReference type="EMBL" id="GMI33261.1"/>
    </source>
</evidence>
<dbReference type="PROSITE" id="PS50178">
    <property type="entry name" value="ZF_FYVE"/>
    <property type="match status" value="1"/>
</dbReference>
<keyword evidence="13" id="KW-0443">Lipid metabolism</keyword>
<dbReference type="InterPro" id="IPR002921">
    <property type="entry name" value="Fungal_lipase-type"/>
</dbReference>
<evidence type="ECO:0000256" key="3">
    <source>
        <dbReference type="ARBA" id="ARBA00022475"/>
    </source>
</evidence>
<gene>
    <name evidence="20" type="ORF">TeGR_g12822</name>
</gene>
<keyword evidence="11" id="KW-0442">Lipid degradation</keyword>
<evidence type="ECO:0000256" key="8">
    <source>
        <dbReference type="ARBA" id="ARBA00022801"/>
    </source>
</evidence>
<feature type="compositionally biased region" description="Pro residues" evidence="18">
    <location>
        <begin position="491"/>
        <end position="500"/>
    </location>
</feature>
<dbReference type="SUPFAM" id="SSF57903">
    <property type="entry name" value="FYVE/PHD zinc finger"/>
    <property type="match status" value="1"/>
</dbReference>
<keyword evidence="14" id="KW-0472">Membrane</keyword>
<evidence type="ECO:0000256" key="14">
    <source>
        <dbReference type="ARBA" id="ARBA00023136"/>
    </source>
</evidence>
<evidence type="ECO:0000256" key="10">
    <source>
        <dbReference type="ARBA" id="ARBA00022837"/>
    </source>
</evidence>
<evidence type="ECO:0000259" key="19">
    <source>
        <dbReference type="PROSITE" id="PS50178"/>
    </source>
</evidence>
<dbReference type="Gene3D" id="3.40.50.1820">
    <property type="entry name" value="alpha/beta hydrolase"/>
    <property type="match status" value="1"/>
</dbReference>
<evidence type="ECO:0000313" key="21">
    <source>
        <dbReference type="Proteomes" id="UP001165060"/>
    </source>
</evidence>
<evidence type="ECO:0000256" key="9">
    <source>
        <dbReference type="ARBA" id="ARBA00022833"/>
    </source>
</evidence>
<keyword evidence="8" id="KW-0378">Hydrolase</keyword>
<protein>
    <recommendedName>
        <fullName evidence="16">sn-1-specific diacylglycerol lipase</fullName>
        <ecNumber evidence="16">3.1.1.116</ecNumber>
    </recommendedName>
</protein>
<keyword evidence="4" id="KW-0597">Phosphoprotein</keyword>